<keyword evidence="2" id="KW-0539">Nucleus</keyword>
<comment type="subcellular location">
    <subcellularLocation>
        <location evidence="1">Nucleus</location>
    </subcellularLocation>
</comment>
<dbReference type="Proteomes" id="UP000699462">
    <property type="component" value="Unassembled WGS sequence"/>
</dbReference>
<dbReference type="GO" id="GO:0005634">
    <property type="term" value="C:nucleus"/>
    <property type="evidence" value="ECO:0007669"/>
    <property type="project" value="UniProtKB-SubCell"/>
</dbReference>
<feature type="region of interest" description="Disordered" evidence="3">
    <location>
        <begin position="312"/>
        <end position="341"/>
    </location>
</feature>
<dbReference type="PANTHER" id="PTHR12585:SF27">
    <property type="entry name" value="MEIOTIC RECOMBINATION PROTEIN REC8 HOMOLOG"/>
    <property type="match status" value="1"/>
</dbReference>
<evidence type="ECO:0000313" key="6">
    <source>
        <dbReference type="Proteomes" id="UP000699462"/>
    </source>
</evidence>
<dbReference type="EMBL" id="JTDF01021439">
    <property type="protein sequence ID" value="KAF8561834.1"/>
    <property type="molecule type" value="Genomic_DNA"/>
</dbReference>
<dbReference type="InterPro" id="IPR039781">
    <property type="entry name" value="Rad21/Rec8-like"/>
</dbReference>
<evidence type="ECO:0000256" key="2">
    <source>
        <dbReference type="ARBA" id="ARBA00023242"/>
    </source>
</evidence>
<organism evidence="5 6">
    <name type="scientific">Paragonimus westermani</name>
    <dbReference type="NCBI Taxonomy" id="34504"/>
    <lineage>
        <taxon>Eukaryota</taxon>
        <taxon>Metazoa</taxon>
        <taxon>Spiralia</taxon>
        <taxon>Lophotrochozoa</taxon>
        <taxon>Platyhelminthes</taxon>
        <taxon>Trematoda</taxon>
        <taxon>Digenea</taxon>
        <taxon>Plagiorchiida</taxon>
        <taxon>Troglotremata</taxon>
        <taxon>Troglotrematidae</taxon>
        <taxon>Paragonimus</taxon>
    </lineage>
</organism>
<feature type="compositionally biased region" description="Polar residues" evidence="3">
    <location>
        <begin position="332"/>
        <end position="341"/>
    </location>
</feature>
<evidence type="ECO:0000259" key="4">
    <source>
        <dbReference type="Pfam" id="PF04825"/>
    </source>
</evidence>
<dbReference type="PANTHER" id="PTHR12585">
    <property type="entry name" value="SCC1 / RAD21 FAMILY MEMBER"/>
    <property type="match status" value="1"/>
</dbReference>
<protein>
    <recommendedName>
        <fullName evidence="4">Rad21/Rec8-like protein N-terminal domain-containing protein</fullName>
    </recommendedName>
</protein>
<comment type="caution">
    <text evidence="5">The sequence shown here is derived from an EMBL/GenBank/DDBJ whole genome shotgun (WGS) entry which is preliminary data.</text>
</comment>
<keyword evidence="6" id="KW-1185">Reference proteome</keyword>
<dbReference type="GO" id="GO:0030893">
    <property type="term" value="C:meiotic cohesin complex"/>
    <property type="evidence" value="ECO:0007669"/>
    <property type="project" value="TreeGrafter"/>
</dbReference>
<evidence type="ECO:0000256" key="3">
    <source>
        <dbReference type="SAM" id="MobiDB-lite"/>
    </source>
</evidence>
<dbReference type="GO" id="GO:0006302">
    <property type="term" value="P:double-strand break repair"/>
    <property type="evidence" value="ECO:0007669"/>
    <property type="project" value="TreeGrafter"/>
</dbReference>
<evidence type="ECO:0000256" key="1">
    <source>
        <dbReference type="ARBA" id="ARBA00004123"/>
    </source>
</evidence>
<dbReference type="InterPro" id="IPR006910">
    <property type="entry name" value="Rad21_Rec8_N"/>
</dbReference>
<name>A0A8T0D4E0_9TREM</name>
<dbReference type="OrthoDB" id="10071381at2759"/>
<dbReference type="AlphaFoldDB" id="A0A8T0D4E0"/>
<feature type="domain" description="Rad21/Rec8-like protein N-terminal" evidence="4">
    <location>
        <begin position="1"/>
        <end position="107"/>
    </location>
</feature>
<sequence length="341" mass="37901">MFYSVELLSAHCGKFGIIWLAATHMRKHLSRRELNSVDIVAACNEIASCLSGPVRIRFSLYLASQLIFGLCIIYREKTKAVLRDLQALHYRAGFTFHSSSVDLPAVSAKPRTKKRKHDDHSEIPEIPMADPLGDFGNLQIPDLLCSTYLNPDLDFLDSQNSLYQARMEDITLLEENMNLASGANLTFGEELVPSAMDLLLDENAFSATYRHQAEQVVEQVPGPTTVAVDEPTEPKAKWPKTNAECYSIVHPQTEVCTFTGVQEQMTEKVPALVEQSEVQHSIMHFELPLEPASHVDAPQSVVGQLVQQDSEHLNQPIVRSTDIAPQPELASESRSVQGPVL</sequence>
<dbReference type="GO" id="GO:0003682">
    <property type="term" value="F:chromatin binding"/>
    <property type="evidence" value="ECO:0007669"/>
    <property type="project" value="TreeGrafter"/>
</dbReference>
<evidence type="ECO:0000313" key="5">
    <source>
        <dbReference type="EMBL" id="KAF8561834.1"/>
    </source>
</evidence>
<gene>
    <name evidence="5" type="ORF">P879_10212</name>
</gene>
<feature type="region of interest" description="Disordered" evidence="3">
    <location>
        <begin position="107"/>
        <end position="126"/>
    </location>
</feature>
<accession>A0A8T0D4E0</accession>
<reference evidence="5 6" key="1">
    <citation type="submission" date="2019-07" db="EMBL/GenBank/DDBJ databases">
        <title>Annotation for the trematode Paragonimus westermani.</title>
        <authorList>
            <person name="Choi Y.-J."/>
        </authorList>
    </citation>
    <scope>NUCLEOTIDE SEQUENCE [LARGE SCALE GENOMIC DNA]</scope>
    <source>
        <strain evidence="5">180907_Pwestermani</strain>
    </source>
</reference>
<proteinExistence type="predicted"/>
<dbReference type="GO" id="GO:0051177">
    <property type="term" value="P:meiotic sister chromatid cohesion"/>
    <property type="evidence" value="ECO:0007669"/>
    <property type="project" value="TreeGrafter"/>
</dbReference>
<dbReference type="Pfam" id="PF04825">
    <property type="entry name" value="Rad21_Rec8_N"/>
    <property type="match status" value="1"/>
</dbReference>